<keyword evidence="1 3" id="KW-0193">Cuticle</keyword>
<dbReference type="InterPro" id="IPR050468">
    <property type="entry name" value="Cuticle_Struct_Prot"/>
</dbReference>
<dbReference type="PROSITE" id="PS51155">
    <property type="entry name" value="CHIT_BIND_RR_2"/>
    <property type="match status" value="2"/>
</dbReference>
<dbReference type="RefSeq" id="XP_028031796.1">
    <property type="nucleotide sequence ID" value="XM_028175995.1"/>
</dbReference>
<evidence type="ECO:0000256" key="1">
    <source>
        <dbReference type="ARBA" id="ARBA00022460"/>
    </source>
</evidence>
<organism evidence="4 5">
    <name type="scientific">Bombyx mandarina</name>
    <name type="common">Wild silk moth</name>
    <name type="synonym">Wild silkworm</name>
    <dbReference type="NCBI Taxonomy" id="7092"/>
    <lineage>
        <taxon>Eukaryota</taxon>
        <taxon>Metazoa</taxon>
        <taxon>Ecdysozoa</taxon>
        <taxon>Arthropoda</taxon>
        <taxon>Hexapoda</taxon>
        <taxon>Insecta</taxon>
        <taxon>Pterygota</taxon>
        <taxon>Neoptera</taxon>
        <taxon>Endopterygota</taxon>
        <taxon>Lepidoptera</taxon>
        <taxon>Glossata</taxon>
        <taxon>Ditrysia</taxon>
        <taxon>Bombycoidea</taxon>
        <taxon>Bombycidae</taxon>
        <taxon>Bombycinae</taxon>
        <taxon>Bombyx</taxon>
    </lineage>
</organism>
<evidence type="ECO:0000313" key="4">
    <source>
        <dbReference type="Proteomes" id="UP000504629"/>
    </source>
</evidence>
<reference evidence="5" key="1">
    <citation type="submission" date="2025-08" db="UniProtKB">
        <authorList>
            <consortium name="RefSeq"/>
        </authorList>
    </citation>
    <scope>IDENTIFICATION</scope>
    <source>
        <tissue evidence="5">Silk gland</tissue>
    </source>
</reference>
<evidence type="ECO:0000256" key="2">
    <source>
        <dbReference type="ARBA" id="ARBA00022729"/>
    </source>
</evidence>
<dbReference type="GO" id="GO:0062129">
    <property type="term" value="C:chitin-based extracellular matrix"/>
    <property type="evidence" value="ECO:0007669"/>
    <property type="project" value="TreeGrafter"/>
</dbReference>
<accession>A0A6J2JPZ9</accession>
<evidence type="ECO:0000313" key="5">
    <source>
        <dbReference type="RefSeq" id="XP_028031796.1"/>
    </source>
</evidence>
<dbReference type="PRINTS" id="PR00947">
    <property type="entry name" value="CUTICLE"/>
</dbReference>
<dbReference type="GeneID" id="114244243"/>
<keyword evidence="2" id="KW-0732">Signal</keyword>
<sequence>MYKRFCHKHAGISLSSGTSRNEPKLLKMKLIIVVALALVATVIAAPPTEDYPKIVRSEFDASPDGAYNYNFETSNGIVRSETGELKEALDDDNKPHVIVAVRGSYSYTNTDGKPETITYFADETGYHAQGESIPQVASATSVFVGEKAMLRLITLAVVCCSFAWGEPETLPVPEASPSTAPVVPVVSTPVPTYDPYYNNQYYNKGYYNEYNGVNVPILTYSSENAGDGTYSFSFTTGDGKQVQENGFLKDTYVDNAGEPQGTQVVQGSYSYVAPDGTPVQVSYVADENGFRPTGPHIPSDGKAPVVAPVVVDKVNGVYDPNYNRYNPTDYRNQYNNQFGQYNRPYNTRYPYDSRNPYNSGRYNPYNNYNNQYYNNFNPFSTAVPSTIQPKSESS</sequence>
<dbReference type="Proteomes" id="UP000504629">
    <property type="component" value="Unplaced"/>
</dbReference>
<dbReference type="KEGG" id="bman:114244243"/>
<protein>
    <submittedName>
        <fullName evidence="5">Uncharacterized protein LOC114244243</fullName>
    </submittedName>
</protein>
<dbReference type="InterPro" id="IPR031311">
    <property type="entry name" value="CHIT_BIND_RR_consensus"/>
</dbReference>
<keyword evidence="4" id="KW-1185">Reference proteome</keyword>
<dbReference type="InterPro" id="IPR000618">
    <property type="entry name" value="Insect_cuticle"/>
</dbReference>
<evidence type="ECO:0000256" key="3">
    <source>
        <dbReference type="PROSITE-ProRule" id="PRU00497"/>
    </source>
</evidence>
<dbReference type="OrthoDB" id="6515429at2759"/>
<proteinExistence type="predicted"/>
<gene>
    <name evidence="5" type="primary">LOC114244243</name>
</gene>
<dbReference type="AlphaFoldDB" id="A0A6J2JPZ9"/>
<dbReference type="PROSITE" id="PS00233">
    <property type="entry name" value="CHIT_BIND_RR_1"/>
    <property type="match status" value="2"/>
</dbReference>
<dbReference type="PANTHER" id="PTHR10380">
    <property type="entry name" value="CUTICLE PROTEIN"/>
    <property type="match status" value="1"/>
</dbReference>
<dbReference type="PANTHER" id="PTHR10380:SF173">
    <property type="entry name" value="CUTICULAR PROTEIN 47EF, ISOFORM C-RELATED"/>
    <property type="match status" value="1"/>
</dbReference>
<dbReference type="GO" id="GO:0008010">
    <property type="term" value="F:structural constituent of chitin-based larval cuticle"/>
    <property type="evidence" value="ECO:0007669"/>
    <property type="project" value="TreeGrafter"/>
</dbReference>
<dbReference type="Pfam" id="PF00379">
    <property type="entry name" value="Chitin_bind_4"/>
    <property type="match status" value="2"/>
</dbReference>
<name>A0A6J2JPZ9_BOMMA</name>